<proteinExistence type="predicted"/>
<evidence type="ECO:0000313" key="2">
    <source>
        <dbReference type="EMBL" id="KJS58416.1"/>
    </source>
</evidence>
<reference evidence="2 3" key="1">
    <citation type="submission" date="2015-02" db="EMBL/GenBank/DDBJ databases">
        <authorList>
            <person name="Ju K.-S."/>
            <person name="Doroghazi J.R."/>
            <person name="Metcalf W."/>
        </authorList>
    </citation>
    <scope>NUCLEOTIDE SEQUENCE [LARGE SCALE GENOMIC DNA]</scope>
    <source>
        <strain evidence="2 3">ATCC 31215</strain>
    </source>
</reference>
<evidence type="ECO:0000313" key="3">
    <source>
        <dbReference type="Proteomes" id="UP000033699"/>
    </source>
</evidence>
<protein>
    <submittedName>
        <fullName evidence="2">Uncharacterized protein</fullName>
    </submittedName>
</protein>
<keyword evidence="3" id="KW-1185">Reference proteome</keyword>
<sequence length="165" mass="19333">MPKNRSTAAQRARQRQAATGEKYTTALRAQRPCTTHHQIFSARGAGWTPITQRAEQRFDHAWPGHPRPHWEEKFGELCWKSFPWQDAPAEAHRILREAQREADATCQSCPAPGRKRVVWIWDDYCGTWIMPWVKTCCDNCYWVPSHLLHDGEYRFLFETYEESSA</sequence>
<feature type="region of interest" description="Disordered" evidence="1">
    <location>
        <begin position="1"/>
        <end position="21"/>
    </location>
</feature>
<feature type="compositionally biased region" description="Low complexity" evidence="1">
    <location>
        <begin position="8"/>
        <end position="18"/>
    </location>
</feature>
<dbReference type="AlphaFoldDB" id="A0A0F2T7M3"/>
<dbReference type="PATRIC" id="fig|359131.3.peg.966"/>
<name>A0A0F2T7M3_STRR3</name>
<gene>
    <name evidence="2" type="ORF">VM95_33445</name>
</gene>
<organism evidence="2 3">
    <name type="scientific">Streptomyces rubellomurinus (strain ATCC 31215)</name>
    <dbReference type="NCBI Taxonomy" id="359131"/>
    <lineage>
        <taxon>Bacteria</taxon>
        <taxon>Bacillati</taxon>
        <taxon>Actinomycetota</taxon>
        <taxon>Actinomycetes</taxon>
        <taxon>Kitasatosporales</taxon>
        <taxon>Streptomycetaceae</taxon>
        <taxon>Streptomyces</taxon>
    </lineage>
</organism>
<evidence type="ECO:0000256" key="1">
    <source>
        <dbReference type="SAM" id="MobiDB-lite"/>
    </source>
</evidence>
<dbReference type="Proteomes" id="UP000033699">
    <property type="component" value="Unassembled WGS sequence"/>
</dbReference>
<accession>A0A0F2T7M3</accession>
<comment type="caution">
    <text evidence="2">The sequence shown here is derived from an EMBL/GenBank/DDBJ whole genome shotgun (WGS) entry which is preliminary data.</text>
</comment>
<dbReference type="EMBL" id="JZKH01000112">
    <property type="protein sequence ID" value="KJS58416.1"/>
    <property type="molecule type" value="Genomic_DNA"/>
</dbReference>